<dbReference type="RefSeq" id="WP_069698637.1">
    <property type="nucleotide sequence ID" value="NZ_JAGGMA010000001.1"/>
</dbReference>
<evidence type="ECO:0000313" key="2">
    <source>
        <dbReference type="Proteomes" id="UP000095256"/>
    </source>
</evidence>
<dbReference type="EMBL" id="MIEK01000023">
    <property type="protein sequence ID" value="OEH82362.1"/>
    <property type="molecule type" value="Genomic_DNA"/>
</dbReference>
<organism evidence="1 2">
    <name type="scientific">Enterococcus rivorum</name>
    <dbReference type="NCBI Taxonomy" id="762845"/>
    <lineage>
        <taxon>Bacteria</taxon>
        <taxon>Bacillati</taxon>
        <taxon>Bacillota</taxon>
        <taxon>Bacilli</taxon>
        <taxon>Lactobacillales</taxon>
        <taxon>Enterococcaceae</taxon>
        <taxon>Enterococcus</taxon>
    </lineage>
</organism>
<evidence type="ECO:0000313" key="1">
    <source>
        <dbReference type="EMBL" id="OEH82362.1"/>
    </source>
</evidence>
<sequence length="62" mass="6916">MKKLSEEQSSSVVAGLVYDGNIFYVNGTRQSCAHYCSKGRRQHNVYKSGGTWYITHLCTSAP</sequence>
<keyword evidence="2" id="KW-1185">Reference proteome</keyword>
<dbReference type="AlphaFoldDB" id="A0A1E5KWX6"/>
<proteinExistence type="predicted"/>
<accession>A0A1E5KWX6</accession>
<comment type="caution">
    <text evidence="1">The sequence shown here is derived from an EMBL/GenBank/DDBJ whole genome shotgun (WGS) entry which is preliminary data.</text>
</comment>
<gene>
    <name evidence="1" type="ORF">BCR26_02725</name>
</gene>
<name>A0A1E5KWX6_9ENTE</name>
<dbReference type="Proteomes" id="UP000095256">
    <property type="component" value="Unassembled WGS sequence"/>
</dbReference>
<dbReference type="STRING" id="762845.BCR26_02725"/>
<evidence type="ECO:0008006" key="3">
    <source>
        <dbReference type="Google" id="ProtNLM"/>
    </source>
</evidence>
<dbReference type="OrthoDB" id="9936088at2"/>
<protein>
    <recommendedName>
        <fullName evidence="3">Bacteriocin</fullName>
    </recommendedName>
</protein>
<reference evidence="1 2" key="1">
    <citation type="submission" date="2016-09" db="EMBL/GenBank/DDBJ databases">
        <authorList>
            <person name="Capua I."/>
            <person name="De Benedictis P."/>
            <person name="Joannis T."/>
            <person name="Lombin L.H."/>
            <person name="Cattoli G."/>
        </authorList>
    </citation>
    <scope>NUCLEOTIDE SEQUENCE [LARGE SCALE GENOMIC DNA]</scope>
    <source>
        <strain evidence="1 2">LMG 25899</strain>
    </source>
</reference>